<evidence type="ECO:0000256" key="1">
    <source>
        <dbReference type="PROSITE-ProRule" id="PRU00339"/>
    </source>
</evidence>
<sequence length="365" mass="39568">MLPKESAGSLEFRTFADDRSARASLEIRLLGPLEVESDGKAVKILDSAAIPPGSEEAAARYRSLTAASDLLVILDNARDVRQVRPLLPAGRGCRVLITSRDPLTTLNNARHLHLGRLDDTNAATLLARLVGAGRVDAEPRAVEEIVRLCGGFPLALRIAVSHQQLREEAAGQDAAHLLRLLGLLELPVYTPVATAALAGWAEHRRLQEAVACLESGMDCWERAGLPDRKAGMLNELGVVHTQMGRYDDALAALERALAIIRRTGRVDHESYVRNDRAQVYLRQGRGAEAVDEARLAMAMLTQQERRSRSRAPATWTPPTTLSPTPYGPRACSRRRSTSTSRGSHSSRRPAAPWASPCPTGGSATP</sequence>
<dbReference type="SMART" id="SM00028">
    <property type="entry name" value="TPR"/>
    <property type="match status" value="2"/>
</dbReference>
<proteinExistence type="predicted"/>
<dbReference type="Pfam" id="PF13424">
    <property type="entry name" value="TPR_12"/>
    <property type="match status" value="1"/>
</dbReference>
<protein>
    <submittedName>
        <fullName evidence="3">Tetratricopeptide repeat protein</fullName>
    </submittedName>
</protein>
<reference evidence="3 4" key="1">
    <citation type="submission" date="2020-03" db="EMBL/GenBank/DDBJ databases">
        <title>WGS of actinomycetes isolated from Thailand.</title>
        <authorList>
            <person name="Thawai C."/>
        </authorList>
    </citation>
    <scope>NUCLEOTIDE SEQUENCE [LARGE SCALE GENOMIC DNA]</scope>
    <source>
        <strain evidence="3 4">FMUSA5-5</strain>
    </source>
</reference>
<dbReference type="EMBL" id="JAATEP010000013">
    <property type="protein sequence ID" value="NJP91805.1"/>
    <property type="molecule type" value="Genomic_DNA"/>
</dbReference>
<gene>
    <name evidence="3" type="ORF">HCN51_20470</name>
</gene>
<feature type="compositionally biased region" description="Low complexity" evidence="2">
    <location>
        <begin position="312"/>
        <end position="324"/>
    </location>
</feature>
<evidence type="ECO:0000256" key="2">
    <source>
        <dbReference type="SAM" id="MobiDB-lite"/>
    </source>
</evidence>
<dbReference type="InterPro" id="IPR011990">
    <property type="entry name" value="TPR-like_helical_dom_sf"/>
</dbReference>
<dbReference type="Gene3D" id="1.25.40.10">
    <property type="entry name" value="Tetratricopeptide repeat domain"/>
    <property type="match status" value="1"/>
</dbReference>
<evidence type="ECO:0000313" key="4">
    <source>
        <dbReference type="Proteomes" id="UP000696294"/>
    </source>
</evidence>
<keyword evidence="4" id="KW-1185">Reference proteome</keyword>
<dbReference type="PROSITE" id="PS50005">
    <property type="entry name" value="TPR"/>
    <property type="match status" value="1"/>
</dbReference>
<dbReference type="SUPFAM" id="SSF52540">
    <property type="entry name" value="P-loop containing nucleoside triphosphate hydrolases"/>
    <property type="match status" value="1"/>
</dbReference>
<dbReference type="InterPro" id="IPR019734">
    <property type="entry name" value="TPR_rpt"/>
</dbReference>
<accession>A0ABX1B5K1</accession>
<comment type="caution">
    <text evidence="3">The sequence shown here is derived from an EMBL/GenBank/DDBJ whole genome shotgun (WGS) entry which is preliminary data.</text>
</comment>
<keyword evidence="1" id="KW-0802">TPR repeat</keyword>
<dbReference type="Proteomes" id="UP000696294">
    <property type="component" value="Unassembled WGS sequence"/>
</dbReference>
<dbReference type="InterPro" id="IPR027417">
    <property type="entry name" value="P-loop_NTPase"/>
</dbReference>
<organism evidence="3 4">
    <name type="scientific">Nonomuraea composti</name>
    <dbReference type="NCBI Taxonomy" id="2720023"/>
    <lineage>
        <taxon>Bacteria</taxon>
        <taxon>Bacillati</taxon>
        <taxon>Actinomycetota</taxon>
        <taxon>Actinomycetes</taxon>
        <taxon>Streptosporangiales</taxon>
        <taxon>Streptosporangiaceae</taxon>
        <taxon>Nonomuraea</taxon>
    </lineage>
</organism>
<feature type="region of interest" description="Disordered" evidence="2">
    <location>
        <begin position="301"/>
        <end position="365"/>
    </location>
</feature>
<evidence type="ECO:0000313" key="3">
    <source>
        <dbReference type="EMBL" id="NJP91805.1"/>
    </source>
</evidence>
<name>A0ABX1B5K1_9ACTN</name>
<dbReference type="SUPFAM" id="SSF48452">
    <property type="entry name" value="TPR-like"/>
    <property type="match status" value="1"/>
</dbReference>
<dbReference type="RefSeq" id="WP_168011124.1">
    <property type="nucleotide sequence ID" value="NZ_JAATEP010000013.1"/>
</dbReference>
<feature type="repeat" description="TPR" evidence="1">
    <location>
        <begin position="230"/>
        <end position="263"/>
    </location>
</feature>
<dbReference type="Gene3D" id="3.40.50.300">
    <property type="entry name" value="P-loop containing nucleotide triphosphate hydrolases"/>
    <property type="match status" value="1"/>
</dbReference>